<dbReference type="EMBL" id="CP051480">
    <property type="protein sequence ID" value="QJG66396.1"/>
    <property type="molecule type" value="Genomic_DNA"/>
</dbReference>
<dbReference type="RefSeq" id="WP_169580219.1">
    <property type="nucleotide sequence ID" value="NZ_CP051480.1"/>
</dbReference>
<dbReference type="Proteomes" id="UP000501728">
    <property type="component" value="Chromosome"/>
</dbReference>
<reference evidence="1 2" key="1">
    <citation type="submission" date="2020-04" db="EMBL/GenBank/DDBJ databases">
        <title>Novel Mycoplasma species detected in Phocoena phocoena (harbor porpoise) from the USA.</title>
        <authorList>
            <person name="Volokhov D.V."/>
        </authorList>
    </citation>
    <scope>NUCLEOTIDE SEQUENCE [LARGE SCALE GENOMIC DNA]</scope>
    <source>
        <strain evidence="1 2">C264-NAS</strain>
    </source>
</reference>
<evidence type="ECO:0000313" key="1">
    <source>
        <dbReference type="EMBL" id="QJG66396.1"/>
    </source>
</evidence>
<gene>
    <name evidence="1" type="ORF">HGG64_01570</name>
</gene>
<evidence type="ECO:0000313" key="2">
    <source>
        <dbReference type="Proteomes" id="UP000501728"/>
    </source>
</evidence>
<accession>A0A858U6P4</accession>
<dbReference type="KEGG" id="mphn:HGG64_01570"/>
<protein>
    <submittedName>
        <fullName evidence="1">Uncharacterized protein</fullName>
    </submittedName>
</protein>
<organism evidence="1 2">
    <name type="scientific">Mycoplasma phocoeninasale</name>
    <dbReference type="NCBI Taxonomy" id="2726117"/>
    <lineage>
        <taxon>Bacteria</taxon>
        <taxon>Bacillati</taxon>
        <taxon>Mycoplasmatota</taxon>
        <taxon>Mollicutes</taxon>
        <taxon>Mycoplasmataceae</taxon>
        <taxon>Mycoplasma</taxon>
    </lineage>
</organism>
<sequence>MFSKLLFDKTSEFLHRLFPKREPKVDLAAFEPIWKELTKGENIKYYDYLVLLYPRKVLIFYINEIRSSTRTKATARKLKKILDKAIDNKSGLESKDIDEFTDILNKEIAELKEVDEGK</sequence>
<keyword evidence="2" id="KW-1185">Reference proteome</keyword>
<dbReference type="AlphaFoldDB" id="A0A858U6P4"/>
<name>A0A858U6P4_9MOLU</name>
<proteinExistence type="predicted"/>